<proteinExistence type="predicted"/>
<gene>
    <name evidence="1" type="ORF">EV209_0162</name>
</gene>
<dbReference type="OrthoDB" id="9801697at2"/>
<protein>
    <submittedName>
        <fullName evidence="1">Acetyltransferase-like isoleucine patch superfamily enzyme</fullName>
    </submittedName>
</protein>
<dbReference type="Gene3D" id="2.160.10.10">
    <property type="entry name" value="Hexapeptide repeat proteins"/>
    <property type="match status" value="1"/>
</dbReference>
<dbReference type="InterPro" id="IPR051159">
    <property type="entry name" value="Hexapeptide_acetyltransf"/>
</dbReference>
<evidence type="ECO:0000313" key="1">
    <source>
        <dbReference type="EMBL" id="RZT02057.1"/>
    </source>
</evidence>
<comment type="caution">
    <text evidence="1">The sequence shown here is derived from an EMBL/GenBank/DDBJ whole genome shotgun (WGS) entry which is preliminary data.</text>
</comment>
<dbReference type="RefSeq" id="WP_130432102.1">
    <property type="nucleotide sequence ID" value="NZ_SGXF01000001.1"/>
</dbReference>
<name>A0A4V2F837_9FIRM</name>
<dbReference type="Proteomes" id="UP000292927">
    <property type="component" value="Unassembled WGS sequence"/>
</dbReference>
<dbReference type="PANTHER" id="PTHR23416">
    <property type="entry name" value="SIALIC ACID SYNTHASE-RELATED"/>
    <property type="match status" value="1"/>
</dbReference>
<dbReference type="InterPro" id="IPR001451">
    <property type="entry name" value="Hexapep"/>
</dbReference>
<dbReference type="GO" id="GO:0016740">
    <property type="term" value="F:transferase activity"/>
    <property type="evidence" value="ECO:0007669"/>
    <property type="project" value="UniProtKB-KW"/>
</dbReference>
<keyword evidence="1" id="KW-0808">Transferase</keyword>
<organism evidence="1 2">
    <name type="scientific">Cuneatibacter caecimuris</name>
    <dbReference type="NCBI Taxonomy" id="1796618"/>
    <lineage>
        <taxon>Bacteria</taxon>
        <taxon>Bacillati</taxon>
        <taxon>Bacillota</taxon>
        <taxon>Clostridia</taxon>
        <taxon>Lachnospirales</taxon>
        <taxon>Lachnospiraceae</taxon>
        <taxon>Cuneatibacter</taxon>
    </lineage>
</organism>
<dbReference type="InterPro" id="IPR011004">
    <property type="entry name" value="Trimer_LpxA-like_sf"/>
</dbReference>
<dbReference type="SUPFAM" id="SSF51161">
    <property type="entry name" value="Trimeric LpxA-like enzymes"/>
    <property type="match status" value="1"/>
</dbReference>
<accession>A0A4V2F837</accession>
<reference evidence="1 2" key="1">
    <citation type="submission" date="2019-02" db="EMBL/GenBank/DDBJ databases">
        <title>Genomic Encyclopedia of Type Strains, Phase IV (KMG-IV): sequencing the most valuable type-strain genomes for metagenomic binning, comparative biology and taxonomic classification.</title>
        <authorList>
            <person name="Goeker M."/>
        </authorList>
    </citation>
    <scope>NUCLEOTIDE SEQUENCE [LARGE SCALE GENOMIC DNA]</scope>
    <source>
        <strain evidence="1 2">DSM 29486</strain>
    </source>
</reference>
<dbReference type="Pfam" id="PF00132">
    <property type="entry name" value="Hexapep"/>
    <property type="match status" value="1"/>
</dbReference>
<sequence>MKDLRKYSIKQYMRAGFSFLKKIGAQCIGYIFYDHQYLKGKEFSSYKYTNGWRWVMENFFIQKIIGYQRHIPFPVSFRSQFMNWENFIFDIDDLENFQKGGCYFQAASDAYIRIGKGTFIAANVGIITANHDVQDLKKHMPGKDVNIGQNCWIGMNSTILPGVTLGDGTVVGAGSVVTKSFPNGHCVVAGNPAKIIKEILYDKTAYM</sequence>
<dbReference type="CDD" id="cd04647">
    <property type="entry name" value="LbH_MAT_like"/>
    <property type="match status" value="1"/>
</dbReference>
<evidence type="ECO:0000313" key="2">
    <source>
        <dbReference type="Proteomes" id="UP000292927"/>
    </source>
</evidence>
<keyword evidence="2" id="KW-1185">Reference proteome</keyword>
<dbReference type="EMBL" id="SGXF01000001">
    <property type="protein sequence ID" value="RZT02057.1"/>
    <property type="molecule type" value="Genomic_DNA"/>
</dbReference>
<dbReference type="AlphaFoldDB" id="A0A4V2F837"/>